<dbReference type="EMBL" id="JBBWRZ010000001">
    <property type="protein sequence ID" value="KAK8246896.1"/>
    <property type="molecule type" value="Genomic_DNA"/>
</dbReference>
<keyword evidence="1" id="KW-0808">Transferase</keyword>
<sequence length="348" mass="38768">MPRFAGRVLRSLTSRYRIISPLKGSSVFKAEVLSGPHVRQKWAVLKCATTEDEVVGLMQEQENYGFPEIASSPFVRKLLDTINTDGDPDLPPVPEGKTPLVAFLVLEWLDGNLTGLSESHFRDNPALAKAVAYAVLKALVASKRAGRVNTDLNRNNIFVSDPISATPLVKVGDLGGMTSSGYRETRCQPVPLRAPEVWAGTDGCIPASEIWALAVTLLRVVTGDSVFGAWDKPIKGHSEAWCIAKFVRFFFLSYIRQQKEPPYELPEPTEEFPEYEDQYELAAYLALSDEFWNDGKDMMDMRERLVQLPTAPSKDLMEFLLFLLIPDPARRPTAEEALVHPFLKDVGA</sequence>
<keyword evidence="2" id="KW-0547">Nucleotide-binding</keyword>
<comment type="caution">
    <text evidence="5">The sequence shown here is derived from an EMBL/GenBank/DDBJ whole genome shotgun (WGS) entry which is preliminary data.</text>
</comment>
<dbReference type="Pfam" id="PF00069">
    <property type="entry name" value="Pkinase"/>
    <property type="match status" value="1"/>
</dbReference>
<proteinExistence type="predicted"/>
<evidence type="ECO:0000313" key="5">
    <source>
        <dbReference type="EMBL" id="KAK8246896.1"/>
    </source>
</evidence>
<keyword evidence="6" id="KW-1185">Reference proteome</keyword>
<evidence type="ECO:0000256" key="2">
    <source>
        <dbReference type="ARBA" id="ARBA00022741"/>
    </source>
</evidence>
<evidence type="ECO:0000313" key="6">
    <source>
        <dbReference type="Proteomes" id="UP001492380"/>
    </source>
</evidence>
<feature type="domain" description="Protein kinase" evidence="4">
    <location>
        <begin position="1"/>
        <end position="343"/>
    </location>
</feature>
<dbReference type="InterPro" id="IPR011009">
    <property type="entry name" value="Kinase-like_dom_sf"/>
</dbReference>
<protein>
    <submittedName>
        <fullName evidence="5">Kinase-like domain-containing protein</fullName>
    </submittedName>
</protein>
<keyword evidence="3" id="KW-0067">ATP-binding</keyword>
<dbReference type="Gene3D" id="1.10.510.10">
    <property type="entry name" value="Transferase(Phosphotransferase) domain 1"/>
    <property type="match status" value="1"/>
</dbReference>
<dbReference type="PROSITE" id="PS50011">
    <property type="entry name" value="PROTEIN_KINASE_DOM"/>
    <property type="match status" value="1"/>
</dbReference>
<dbReference type="PANTHER" id="PTHR24055">
    <property type="entry name" value="MITOGEN-ACTIVATED PROTEIN KINASE"/>
    <property type="match status" value="1"/>
</dbReference>
<dbReference type="SMART" id="SM00220">
    <property type="entry name" value="S_TKc"/>
    <property type="match status" value="1"/>
</dbReference>
<keyword evidence="1" id="KW-0418">Kinase</keyword>
<accession>A0ABR1Z3M5</accession>
<dbReference type="InterPro" id="IPR000719">
    <property type="entry name" value="Prot_kinase_dom"/>
</dbReference>
<evidence type="ECO:0000259" key="4">
    <source>
        <dbReference type="PROSITE" id="PS50011"/>
    </source>
</evidence>
<evidence type="ECO:0000256" key="3">
    <source>
        <dbReference type="ARBA" id="ARBA00022840"/>
    </source>
</evidence>
<dbReference type="Proteomes" id="UP001492380">
    <property type="component" value="Unassembled WGS sequence"/>
</dbReference>
<reference evidence="5 6" key="1">
    <citation type="submission" date="2024-04" db="EMBL/GenBank/DDBJ databases">
        <title>Phyllosticta paracitricarpa is synonymous to the EU quarantine fungus P. citricarpa based on phylogenomic analyses.</title>
        <authorList>
            <consortium name="Lawrence Berkeley National Laboratory"/>
            <person name="Van Ingen-Buijs V.A."/>
            <person name="Van Westerhoven A.C."/>
            <person name="Haridas S."/>
            <person name="Skiadas P."/>
            <person name="Martin F."/>
            <person name="Groenewald J.Z."/>
            <person name="Crous P.W."/>
            <person name="Seidl M.F."/>
        </authorList>
    </citation>
    <scope>NUCLEOTIDE SEQUENCE [LARGE SCALE GENOMIC DNA]</scope>
    <source>
        <strain evidence="5 6">CBS 123374</strain>
    </source>
</reference>
<gene>
    <name evidence="5" type="ORF">HDK90DRAFT_24377</name>
</gene>
<dbReference type="InterPro" id="IPR050117">
    <property type="entry name" value="MAPK"/>
</dbReference>
<evidence type="ECO:0000256" key="1">
    <source>
        <dbReference type="ARBA" id="ARBA00022527"/>
    </source>
</evidence>
<keyword evidence="1" id="KW-0723">Serine/threonine-protein kinase</keyword>
<name>A0ABR1Z3M5_9PEZI</name>
<dbReference type="SUPFAM" id="SSF56112">
    <property type="entry name" value="Protein kinase-like (PK-like)"/>
    <property type="match status" value="1"/>
</dbReference>
<organism evidence="5 6">
    <name type="scientific">Phyllosticta capitalensis</name>
    <dbReference type="NCBI Taxonomy" id="121624"/>
    <lineage>
        <taxon>Eukaryota</taxon>
        <taxon>Fungi</taxon>
        <taxon>Dikarya</taxon>
        <taxon>Ascomycota</taxon>
        <taxon>Pezizomycotina</taxon>
        <taxon>Dothideomycetes</taxon>
        <taxon>Dothideomycetes incertae sedis</taxon>
        <taxon>Botryosphaeriales</taxon>
        <taxon>Phyllostictaceae</taxon>
        <taxon>Phyllosticta</taxon>
    </lineage>
</organism>